<dbReference type="Proteomes" id="UP000002028">
    <property type="component" value="Chromosome"/>
</dbReference>
<reference evidence="2 3" key="1">
    <citation type="journal article" date="2010" name="Stand. Genomic Sci.">
        <title>Complete genome sequence of Spirosoma linguale type strain (1).</title>
        <authorList>
            <person name="Lail K."/>
            <person name="Sikorski J."/>
            <person name="Saunders E."/>
            <person name="Lapidus A."/>
            <person name="Glavina Del Rio T."/>
            <person name="Copeland A."/>
            <person name="Tice H."/>
            <person name="Cheng J.-F."/>
            <person name="Lucas S."/>
            <person name="Nolan M."/>
            <person name="Bruce D."/>
            <person name="Goodwin L."/>
            <person name="Pitluck S."/>
            <person name="Ivanova N."/>
            <person name="Mavromatis K."/>
            <person name="Ovchinnikova G."/>
            <person name="Pati A."/>
            <person name="Chen A."/>
            <person name="Palaniappan K."/>
            <person name="Land M."/>
            <person name="Hauser L."/>
            <person name="Chang Y.-J."/>
            <person name="Jeffries C.D."/>
            <person name="Chain P."/>
            <person name="Brettin T."/>
            <person name="Detter J.C."/>
            <person name="Schuetze A."/>
            <person name="Rohde M."/>
            <person name="Tindall B.J."/>
            <person name="Goeker M."/>
            <person name="Bristow J."/>
            <person name="Eisen J.A."/>
            <person name="Markowitz V."/>
            <person name="Hugenholtz P."/>
            <person name="Kyrpides N.C."/>
            <person name="Klenk H.-P."/>
            <person name="Chen F."/>
        </authorList>
    </citation>
    <scope>NUCLEOTIDE SEQUENCE [LARGE SCALE GENOMIC DNA]</scope>
    <source>
        <strain evidence="3">ATCC 33905 / DSM 74 / LMG 10896 / Claus 1</strain>
    </source>
</reference>
<protein>
    <submittedName>
        <fullName evidence="2">Uncharacterized protein</fullName>
    </submittedName>
</protein>
<feature type="transmembrane region" description="Helical" evidence="1">
    <location>
        <begin position="39"/>
        <end position="63"/>
    </location>
</feature>
<dbReference type="AlphaFoldDB" id="D2QCV4"/>
<sequence length="195" mass="22435">MTNFEYIQALWNQQPDPNQSQVARTIIARAETNNKKLLAFHYGTMTTLSATVLLLTGYFWVYGTTTNRTVLVGSLMMIVALLLRIVVEYYSYRRFAAINPSSDLRACLDQIRSFHQLRQQIQFVATPLSLGSYVWGFSILLPYFKVGVSEGFYRYIIVSGALFLVVLCVIIYRQIRNEMRLLAQLKESYTALMET</sequence>
<keyword evidence="1" id="KW-1133">Transmembrane helix</keyword>
<keyword evidence="3" id="KW-1185">Reference proteome</keyword>
<feature type="transmembrane region" description="Helical" evidence="1">
    <location>
        <begin position="69"/>
        <end position="87"/>
    </location>
</feature>
<dbReference type="EMBL" id="CP001769">
    <property type="protein sequence ID" value="ADB38109.1"/>
    <property type="molecule type" value="Genomic_DNA"/>
</dbReference>
<gene>
    <name evidence="2" type="ordered locus">Slin_2068</name>
</gene>
<evidence type="ECO:0000313" key="2">
    <source>
        <dbReference type="EMBL" id="ADB38109.1"/>
    </source>
</evidence>
<feature type="transmembrane region" description="Helical" evidence="1">
    <location>
        <begin position="121"/>
        <end position="140"/>
    </location>
</feature>
<dbReference type="eggNOG" id="ENOG5032FMU">
    <property type="taxonomic scope" value="Bacteria"/>
</dbReference>
<name>D2QCV4_SPILD</name>
<feature type="transmembrane region" description="Helical" evidence="1">
    <location>
        <begin position="152"/>
        <end position="172"/>
    </location>
</feature>
<proteinExistence type="predicted"/>
<evidence type="ECO:0000313" key="3">
    <source>
        <dbReference type="Proteomes" id="UP000002028"/>
    </source>
</evidence>
<keyword evidence="1" id="KW-0472">Membrane</keyword>
<dbReference type="KEGG" id="sli:Slin_2068"/>
<dbReference type="HOGENOM" id="CLU_124496_0_0_10"/>
<keyword evidence="1" id="KW-0812">Transmembrane</keyword>
<dbReference type="STRING" id="504472.Slin_2068"/>
<dbReference type="RefSeq" id="WP_012926657.1">
    <property type="nucleotide sequence ID" value="NC_013730.1"/>
</dbReference>
<organism evidence="2 3">
    <name type="scientific">Spirosoma linguale (strain ATCC 33905 / DSM 74 / LMG 10896 / Claus 1)</name>
    <dbReference type="NCBI Taxonomy" id="504472"/>
    <lineage>
        <taxon>Bacteria</taxon>
        <taxon>Pseudomonadati</taxon>
        <taxon>Bacteroidota</taxon>
        <taxon>Cytophagia</taxon>
        <taxon>Cytophagales</taxon>
        <taxon>Cytophagaceae</taxon>
        <taxon>Spirosoma</taxon>
    </lineage>
</organism>
<accession>D2QCV4</accession>
<evidence type="ECO:0000256" key="1">
    <source>
        <dbReference type="SAM" id="Phobius"/>
    </source>
</evidence>